<evidence type="ECO:0000256" key="1">
    <source>
        <dbReference type="ARBA" id="ARBA00001933"/>
    </source>
</evidence>
<dbReference type="CDD" id="cd00609">
    <property type="entry name" value="AAT_like"/>
    <property type="match status" value="1"/>
</dbReference>
<organism evidence="8 9">
    <name type="scientific">Microbacterium gilvum</name>
    <dbReference type="NCBI Taxonomy" id="1336204"/>
    <lineage>
        <taxon>Bacteria</taxon>
        <taxon>Bacillati</taxon>
        <taxon>Actinomycetota</taxon>
        <taxon>Actinomycetes</taxon>
        <taxon>Micrococcales</taxon>
        <taxon>Microbacteriaceae</taxon>
        <taxon>Microbacterium</taxon>
    </lineage>
</organism>
<dbReference type="EMBL" id="BAABKO010000001">
    <property type="protein sequence ID" value="GAA4766158.1"/>
    <property type="molecule type" value="Genomic_DNA"/>
</dbReference>
<evidence type="ECO:0000256" key="4">
    <source>
        <dbReference type="ARBA" id="ARBA00022679"/>
    </source>
</evidence>
<dbReference type="PANTHER" id="PTHR46383">
    <property type="entry name" value="ASPARTATE AMINOTRANSFERASE"/>
    <property type="match status" value="1"/>
</dbReference>
<evidence type="ECO:0000313" key="8">
    <source>
        <dbReference type="EMBL" id="GAA4766158.1"/>
    </source>
</evidence>
<dbReference type="Pfam" id="PF00155">
    <property type="entry name" value="Aminotran_1_2"/>
    <property type="match status" value="1"/>
</dbReference>
<comment type="cofactor">
    <cofactor evidence="1 6">
        <name>pyridoxal 5'-phosphate</name>
        <dbReference type="ChEBI" id="CHEBI:597326"/>
    </cofactor>
</comment>
<dbReference type="Proteomes" id="UP001501645">
    <property type="component" value="Unassembled WGS sequence"/>
</dbReference>
<keyword evidence="3 6" id="KW-0032">Aminotransferase</keyword>
<proteinExistence type="inferred from homology"/>
<dbReference type="PRINTS" id="PR00753">
    <property type="entry name" value="ACCSYNTHASE"/>
</dbReference>
<dbReference type="InterPro" id="IPR004838">
    <property type="entry name" value="NHTrfase_class1_PyrdxlP-BS"/>
</dbReference>
<evidence type="ECO:0000256" key="3">
    <source>
        <dbReference type="ARBA" id="ARBA00022576"/>
    </source>
</evidence>
<dbReference type="PANTHER" id="PTHR46383:SF1">
    <property type="entry name" value="ASPARTATE AMINOTRANSFERASE"/>
    <property type="match status" value="1"/>
</dbReference>
<evidence type="ECO:0000259" key="7">
    <source>
        <dbReference type="Pfam" id="PF00155"/>
    </source>
</evidence>
<dbReference type="InterPro" id="IPR004839">
    <property type="entry name" value="Aminotransferase_I/II_large"/>
</dbReference>
<name>A0ABP8ZU94_9MICO</name>
<evidence type="ECO:0000256" key="6">
    <source>
        <dbReference type="RuleBase" id="RU000481"/>
    </source>
</evidence>
<dbReference type="InterPro" id="IPR050596">
    <property type="entry name" value="AspAT/PAT-like"/>
</dbReference>
<dbReference type="Gene3D" id="3.40.640.10">
    <property type="entry name" value="Type I PLP-dependent aspartate aminotransferase-like (Major domain)"/>
    <property type="match status" value="1"/>
</dbReference>
<keyword evidence="5" id="KW-0663">Pyridoxal phosphate</keyword>
<accession>A0ABP8ZU94</accession>
<dbReference type="GO" id="GO:0008483">
    <property type="term" value="F:transaminase activity"/>
    <property type="evidence" value="ECO:0007669"/>
    <property type="project" value="UniProtKB-KW"/>
</dbReference>
<gene>
    <name evidence="8" type="primary">aspC</name>
    <name evidence="8" type="ORF">GCM10023351_06680</name>
</gene>
<keyword evidence="9" id="KW-1185">Reference proteome</keyword>
<evidence type="ECO:0000313" key="9">
    <source>
        <dbReference type="Proteomes" id="UP001501645"/>
    </source>
</evidence>
<dbReference type="PROSITE" id="PS00105">
    <property type="entry name" value="AA_TRANSFER_CLASS_1"/>
    <property type="match status" value="1"/>
</dbReference>
<dbReference type="EC" id="2.6.1.-" evidence="6"/>
<keyword evidence="4 6" id="KW-0808">Transferase</keyword>
<dbReference type="SUPFAM" id="SSF53383">
    <property type="entry name" value="PLP-dependent transferases"/>
    <property type="match status" value="1"/>
</dbReference>
<comment type="similarity">
    <text evidence="2 6">Belongs to the class-I pyridoxal-phosphate-dependent aminotransferase family.</text>
</comment>
<comment type="caution">
    <text evidence="8">The sequence shown here is derived from an EMBL/GenBank/DDBJ whole genome shotgun (WGS) entry which is preliminary data.</text>
</comment>
<feature type="domain" description="Aminotransferase class I/classII large" evidence="7">
    <location>
        <begin position="28"/>
        <end position="378"/>
    </location>
</feature>
<sequence>MPRPAPHIPGVPESGTRRIFELALTLDDVVMLVVGEPDDPVAPHIRAAAQAAWERDDTDYAPNGGIAALRRAITAKLARENDVSVDVEQVWVTVGGTQALAQAFTIALGPGDEVLVPDPGYTTFTMYPRSIAAVPVPYPLRPSRGFVPDVEELARLVTPRTRAIVVNSPSNPLGVVFDEDVIASLVVFAADHDLWIISDEVYEHFTWDAPHVSTAAVAARLGEQDRVLSVFSTSKSHALTGARVGWLVVPPGYGPTMRALQESMIACAGMPDQHAALAALEGGDAHIRAARERYRRHISLATELLDARGIRSHRPGGAFYLWVDVSHATEGDVAAWAERFLLDERVAVAPGTAFGRAGEGSIRLCLAASEDDIRRAVALLPAPDPAAIGGSE</sequence>
<dbReference type="InterPro" id="IPR015421">
    <property type="entry name" value="PyrdxlP-dep_Trfase_major"/>
</dbReference>
<dbReference type="RefSeq" id="WP_345435926.1">
    <property type="nucleotide sequence ID" value="NZ_BAABKO010000001.1"/>
</dbReference>
<evidence type="ECO:0000256" key="5">
    <source>
        <dbReference type="ARBA" id="ARBA00022898"/>
    </source>
</evidence>
<dbReference type="InterPro" id="IPR015424">
    <property type="entry name" value="PyrdxlP-dep_Trfase"/>
</dbReference>
<reference evidence="9" key="1">
    <citation type="journal article" date="2019" name="Int. J. Syst. Evol. Microbiol.">
        <title>The Global Catalogue of Microorganisms (GCM) 10K type strain sequencing project: providing services to taxonomists for standard genome sequencing and annotation.</title>
        <authorList>
            <consortium name="The Broad Institute Genomics Platform"/>
            <consortium name="The Broad Institute Genome Sequencing Center for Infectious Disease"/>
            <person name="Wu L."/>
            <person name="Ma J."/>
        </authorList>
    </citation>
    <scope>NUCLEOTIDE SEQUENCE [LARGE SCALE GENOMIC DNA]</scope>
    <source>
        <strain evidence="9">JCM 18537</strain>
    </source>
</reference>
<protein>
    <recommendedName>
        <fullName evidence="6">Aminotransferase</fullName>
        <ecNumber evidence="6">2.6.1.-</ecNumber>
    </recommendedName>
</protein>
<evidence type="ECO:0000256" key="2">
    <source>
        <dbReference type="ARBA" id="ARBA00007441"/>
    </source>
</evidence>